<gene>
    <name evidence="1" type="ORF">PHACADRAFT_32265</name>
</gene>
<dbReference type="GeneID" id="18919727"/>
<evidence type="ECO:0008006" key="3">
    <source>
        <dbReference type="Google" id="ProtNLM"/>
    </source>
</evidence>
<accession>K5WLW5</accession>
<evidence type="ECO:0000313" key="2">
    <source>
        <dbReference type="Proteomes" id="UP000008370"/>
    </source>
</evidence>
<dbReference type="InParanoid" id="K5WLW5"/>
<dbReference type="AlphaFoldDB" id="K5WLW5"/>
<dbReference type="HOGENOM" id="CLU_078307_0_0_1"/>
<evidence type="ECO:0000313" key="1">
    <source>
        <dbReference type="EMBL" id="EKM51277.1"/>
    </source>
</evidence>
<organism evidence="1 2">
    <name type="scientific">Phanerochaete carnosa (strain HHB-10118-sp)</name>
    <name type="common">White-rot fungus</name>
    <name type="synonym">Peniophora carnosa</name>
    <dbReference type="NCBI Taxonomy" id="650164"/>
    <lineage>
        <taxon>Eukaryota</taxon>
        <taxon>Fungi</taxon>
        <taxon>Dikarya</taxon>
        <taxon>Basidiomycota</taxon>
        <taxon>Agaricomycotina</taxon>
        <taxon>Agaricomycetes</taxon>
        <taxon>Polyporales</taxon>
        <taxon>Phanerochaetaceae</taxon>
        <taxon>Phanerochaete</taxon>
    </lineage>
</organism>
<dbReference type="EMBL" id="JH930477">
    <property type="protein sequence ID" value="EKM51277.1"/>
    <property type="molecule type" value="Genomic_DNA"/>
</dbReference>
<sequence length="306" mass="33892">MASSFCVPEELLLKILSYNLVLSDDAFTGHAFTDFGAGAADIHCAYLAVSYPLADITRRSSPTAQLLVCRRWARVGTPLLYEAAVLRTHAQLHAFARALHGAAPGPPGTFVHRLRFGASCGAFLDRVVPHTPRVHTLAFSLNAPVERGFHSFPYPSAGLRAALAQLHPRRLLLEREGFLPSKRVEEMMCVIRGALVHWDSLVRRPLRLQRDFSNHFTMDQELAIAMSHSQSLQYVSMFDDRIARDLGETVRPSCLAVVAQNPKLKAILCRGDELKKEAKETYPRRAANLLVHDPAQSPSSLGIPQN</sequence>
<proteinExistence type="predicted"/>
<dbReference type="OrthoDB" id="2908272at2759"/>
<dbReference type="Proteomes" id="UP000008370">
    <property type="component" value="Unassembled WGS sequence"/>
</dbReference>
<protein>
    <recommendedName>
        <fullName evidence="3">F-box domain-containing protein</fullName>
    </recommendedName>
</protein>
<reference evidence="1 2" key="1">
    <citation type="journal article" date="2012" name="BMC Genomics">
        <title>Comparative genomics of the white-rot fungi, Phanerochaete carnosa and P. chrysosporium, to elucidate the genetic basis of the distinct wood types they colonize.</title>
        <authorList>
            <person name="Suzuki H."/>
            <person name="MacDonald J."/>
            <person name="Syed K."/>
            <person name="Salamov A."/>
            <person name="Hori C."/>
            <person name="Aerts A."/>
            <person name="Henrissat B."/>
            <person name="Wiebenga A."/>
            <person name="vanKuyk P.A."/>
            <person name="Barry K."/>
            <person name="Lindquist E."/>
            <person name="LaButti K."/>
            <person name="Lapidus A."/>
            <person name="Lucas S."/>
            <person name="Coutinho P."/>
            <person name="Gong Y."/>
            <person name="Samejima M."/>
            <person name="Mahadevan R."/>
            <person name="Abou-Zaid M."/>
            <person name="de Vries R.P."/>
            <person name="Igarashi K."/>
            <person name="Yadav J.S."/>
            <person name="Grigoriev I.V."/>
            <person name="Master E.R."/>
        </authorList>
    </citation>
    <scope>NUCLEOTIDE SEQUENCE [LARGE SCALE GENOMIC DNA]</scope>
    <source>
        <strain evidence="1 2">HHB-10118-sp</strain>
    </source>
</reference>
<keyword evidence="2" id="KW-1185">Reference proteome</keyword>
<dbReference type="KEGG" id="pco:PHACADRAFT_32265"/>
<dbReference type="RefSeq" id="XP_007399997.1">
    <property type="nucleotide sequence ID" value="XM_007399935.1"/>
</dbReference>
<name>K5WLW5_PHACS</name>